<dbReference type="SUPFAM" id="SSF52540">
    <property type="entry name" value="P-loop containing nucleoside triphosphate hydrolases"/>
    <property type="match status" value="1"/>
</dbReference>
<accession>A0A1Q9CR47</accession>
<organism evidence="3 4">
    <name type="scientific">Symbiodinium microadriaticum</name>
    <name type="common">Dinoflagellate</name>
    <name type="synonym">Zooxanthella microadriatica</name>
    <dbReference type="NCBI Taxonomy" id="2951"/>
    <lineage>
        <taxon>Eukaryota</taxon>
        <taxon>Sar</taxon>
        <taxon>Alveolata</taxon>
        <taxon>Dinophyceae</taxon>
        <taxon>Suessiales</taxon>
        <taxon>Symbiodiniaceae</taxon>
        <taxon>Symbiodinium</taxon>
    </lineage>
</organism>
<dbReference type="OrthoDB" id="426250at2759"/>
<feature type="region of interest" description="Disordered" evidence="2">
    <location>
        <begin position="188"/>
        <end position="244"/>
    </location>
</feature>
<gene>
    <name evidence="3" type="ORF">AK812_SmicGene33643</name>
</gene>
<protein>
    <submittedName>
        <fullName evidence="3">Uncharacterized protein</fullName>
    </submittedName>
</protein>
<dbReference type="AlphaFoldDB" id="A0A1Q9CR47"/>
<evidence type="ECO:0000256" key="2">
    <source>
        <dbReference type="SAM" id="MobiDB-lite"/>
    </source>
</evidence>
<keyword evidence="1" id="KW-0315">Glutamine amidotransferase</keyword>
<evidence type="ECO:0000256" key="1">
    <source>
        <dbReference type="ARBA" id="ARBA00022962"/>
    </source>
</evidence>
<sequence length="776" mass="81974">MRAITGQSRSVSQIGEAGSASRHVVIDLSNDPGGAARRGTSPVPSPMPPPPFVASSPLRGWGAATPMTPCPPLSARDISRSTAAVRVHTPNGIASAVRVRQAHSPTPLMFARHAVSAVVGQTVGYPAAAGAAAAAATPPVRRGLFEYALASPRRLAPQEAYGATRPVAVFSPRHVAAVNGACRFQQVPTVTPPKHAPSTPPADGTGASGARTPAPPAPAPTPATPPQPSAPLPAQGQDEEPNQLVPGTQLQVGCLHLRCQELLGSGSYSTVWLAQVEKAQEGSDMPRSVALKDVFCRGEAALQQSLFEVQLLMAVERRAARAAQRGLPPQVPRLPRCLTYQVDASGSGWSVRMALTRLRGEQLDGWLQRSAEVSGESSQRPWTDALRGGCILARRLLQQLGPTLQNLVQCLAEESCGVMRHMCDVTDMSRQSRPSKSSLAMAGMDKSYFLDGKPSTGAEVNQASHAGTELRQMLPSTTCVRVFVAGAVTHVGKTSVCLGLLAALRKAGLTAQELAYIKPATQCEAPDLLSKWCAKEGIEYVAGEEAPLVFYSGFTRSFLAGEQGTSAQWLQKIEERIQQMSHGKRVVIVDGVGFPAVGSIVGVDNADVARASRAPVLLVCKSGVGSAVDSFSLNSSYFLAKSVPVLGAVFNLAEIEGFYSWDKCRESIEAWFALQGGRRERFYGVVPKLPELDGLRERIKETGEEDLDALADMNAVHFAQHVDIAAIFADAAADPWCRGVRTNPQPAPTVRGGTFQPLSRDAVSATAKKAGAKGGG</sequence>
<feature type="compositionally biased region" description="Pro residues" evidence="2">
    <location>
        <begin position="213"/>
        <end position="231"/>
    </location>
</feature>
<name>A0A1Q9CR47_SYMMI</name>
<feature type="compositionally biased region" description="Polar residues" evidence="2">
    <location>
        <begin position="1"/>
        <end position="13"/>
    </location>
</feature>
<feature type="region of interest" description="Disordered" evidence="2">
    <location>
        <begin position="1"/>
        <end position="50"/>
    </location>
</feature>
<dbReference type="PANTHER" id="PTHR21343:SF10">
    <property type="entry name" value="DRTGG DOMAIN-CONTAINING PROTEIN"/>
    <property type="match status" value="1"/>
</dbReference>
<feature type="region of interest" description="Disordered" evidence="2">
    <location>
        <begin position="743"/>
        <end position="776"/>
    </location>
</feature>
<proteinExistence type="predicted"/>
<feature type="compositionally biased region" description="Pro residues" evidence="2">
    <location>
        <begin position="190"/>
        <end position="200"/>
    </location>
</feature>
<evidence type="ECO:0000313" key="4">
    <source>
        <dbReference type="Proteomes" id="UP000186817"/>
    </source>
</evidence>
<dbReference type="CDD" id="cd03109">
    <property type="entry name" value="DTBS"/>
    <property type="match status" value="1"/>
</dbReference>
<comment type="caution">
    <text evidence="3">The sequence shown here is derived from an EMBL/GenBank/DDBJ whole genome shotgun (WGS) entry which is preliminary data.</text>
</comment>
<dbReference type="Proteomes" id="UP000186817">
    <property type="component" value="Unassembled WGS sequence"/>
</dbReference>
<dbReference type="InterPro" id="IPR027417">
    <property type="entry name" value="P-loop_NTPase"/>
</dbReference>
<reference evidence="3 4" key="1">
    <citation type="submission" date="2016-02" db="EMBL/GenBank/DDBJ databases">
        <title>Genome analysis of coral dinoflagellate symbionts highlights evolutionary adaptations to a symbiotic lifestyle.</title>
        <authorList>
            <person name="Aranda M."/>
            <person name="Li Y."/>
            <person name="Liew Y.J."/>
            <person name="Baumgarten S."/>
            <person name="Simakov O."/>
            <person name="Wilson M."/>
            <person name="Piel J."/>
            <person name="Ashoor H."/>
            <person name="Bougouffa S."/>
            <person name="Bajic V.B."/>
            <person name="Ryu T."/>
            <person name="Ravasi T."/>
            <person name="Bayer T."/>
            <person name="Micklem G."/>
            <person name="Kim H."/>
            <person name="Bhak J."/>
            <person name="Lajeunesse T.C."/>
            <person name="Voolstra C.R."/>
        </authorList>
    </citation>
    <scope>NUCLEOTIDE SEQUENCE [LARGE SCALE GENOMIC DNA]</scope>
    <source>
        <strain evidence="3 4">CCMP2467</strain>
    </source>
</reference>
<dbReference type="Pfam" id="PF13500">
    <property type="entry name" value="AAA_26"/>
    <property type="match status" value="1"/>
</dbReference>
<keyword evidence="4" id="KW-1185">Reference proteome</keyword>
<evidence type="ECO:0000313" key="3">
    <source>
        <dbReference type="EMBL" id="OLP85375.1"/>
    </source>
</evidence>
<dbReference type="Gene3D" id="3.40.50.300">
    <property type="entry name" value="P-loop containing nucleotide triphosphate hydrolases"/>
    <property type="match status" value="1"/>
</dbReference>
<dbReference type="EMBL" id="LSRX01000980">
    <property type="protein sequence ID" value="OLP85375.1"/>
    <property type="molecule type" value="Genomic_DNA"/>
</dbReference>
<dbReference type="PANTHER" id="PTHR21343">
    <property type="entry name" value="DETHIOBIOTIN SYNTHETASE"/>
    <property type="match status" value="1"/>
</dbReference>